<sequence>METRDFGQGTGEEILFYPHPNLRIRHKTGDPVDGVASYLHSDQLGSVRVMTGVDGASDKEVTYRPFGEAVEFVTDPAALPETKGFIPLSGFDYIKPRERQRENASTSTPACNT</sequence>
<dbReference type="OrthoDB" id="7876417at2"/>
<dbReference type="RefSeq" id="WP_118943042.1">
    <property type="nucleotide sequence ID" value="NZ_CP032125.1"/>
</dbReference>
<reference evidence="1 2" key="1">
    <citation type="submission" date="2018-09" db="EMBL/GenBank/DDBJ databases">
        <title>Profundibacter amoris BAR1 gen. nov., sp. nov., a new member of the Roseobacter clade isolated at Lokis Castle Vent Field on the Arctic Mid-Oceanic Ridge.</title>
        <authorList>
            <person name="Le Moine Bauer S."/>
            <person name="Sjoeberg A.G."/>
            <person name="L'Haridon S."/>
            <person name="Stokke R."/>
            <person name="Roalkvam I."/>
            <person name="Steen I.H."/>
            <person name="Dahle H."/>
        </authorList>
    </citation>
    <scope>NUCLEOTIDE SEQUENCE [LARGE SCALE GENOMIC DNA]</scope>
    <source>
        <strain evidence="1 2">BAR1</strain>
    </source>
</reference>
<organism evidence="1 2">
    <name type="scientific">Profundibacter amoris</name>
    <dbReference type="NCBI Taxonomy" id="2171755"/>
    <lineage>
        <taxon>Bacteria</taxon>
        <taxon>Pseudomonadati</taxon>
        <taxon>Pseudomonadota</taxon>
        <taxon>Alphaproteobacteria</taxon>
        <taxon>Rhodobacterales</taxon>
        <taxon>Paracoccaceae</taxon>
        <taxon>Profundibacter</taxon>
    </lineage>
</organism>
<name>A0A347UHQ8_9RHOB</name>
<dbReference type="EMBL" id="CP032125">
    <property type="protein sequence ID" value="AXX98386.1"/>
    <property type="molecule type" value="Genomic_DNA"/>
</dbReference>
<dbReference type="AlphaFoldDB" id="A0A347UHQ8"/>
<evidence type="ECO:0000313" key="2">
    <source>
        <dbReference type="Proteomes" id="UP000261704"/>
    </source>
</evidence>
<dbReference type="Proteomes" id="UP000261704">
    <property type="component" value="Chromosome"/>
</dbReference>
<evidence type="ECO:0008006" key="3">
    <source>
        <dbReference type="Google" id="ProtNLM"/>
    </source>
</evidence>
<protein>
    <recommendedName>
        <fullName evidence="3">RHS repeat protein</fullName>
    </recommendedName>
</protein>
<evidence type="ECO:0000313" key="1">
    <source>
        <dbReference type="EMBL" id="AXX98386.1"/>
    </source>
</evidence>
<accession>A0A347UHQ8</accession>
<dbReference type="KEGG" id="pamo:BAR1_10890"/>
<gene>
    <name evidence="1" type="ORF">BAR1_10890</name>
</gene>
<proteinExistence type="predicted"/>
<dbReference type="Gene3D" id="2.180.10.10">
    <property type="entry name" value="RHS repeat-associated core"/>
    <property type="match status" value="1"/>
</dbReference>
<keyword evidence="2" id="KW-1185">Reference proteome</keyword>